<dbReference type="Gene3D" id="2.40.30.170">
    <property type="match status" value="1"/>
</dbReference>
<gene>
    <name evidence="12" type="ordered locus">DVU_0437</name>
</gene>
<evidence type="ECO:0000256" key="1">
    <source>
        <dbReference type="ARBA" id="ARBA00004236"/>
    </source>
</evidence>
<feature type="domain" description="Multidrug resistance protein MdtA-like beta-barrel" evidence="10">
    <location>
        <begin position="251"/>
        <end position="331"/>
    </location>
</feature>
<evidence type="ECO:0000256" key="7">
    <source>
        <dbReference type="SAM" id="MobiDB-lite"/>
    </source>
</evidence>
<dbReference type="Pfam" id="PF25917">
    <property type="entry name" value="BSH_RND"/>
    <property type="match status" value="1"/>
</dbReference>
<dbReference type="InterPro" id="IPR006143">
    <property type="entry name" value="RND_pump_MFP"/>
</dbReference>
<reference evidence="12 13" key="1">
    <citation type="journal article" date="2004" name="Nat. Biotechnol.">
        <title>The genome sequence of the anaerobic, sulfate-reducing bacterium Desulfovibrio vulgaris Hildenborough.</title>
        <authorList>
            <person name="Heidelberg J.F."/>
            <person name="Seshadri R."/>
            <person name="Haveman S.A."/>
            <person name="Hemme C.L."/>
            <person name="Paulsen I.T."/>
            <person name="Kolonay J.F."/>
            <person name="Eisen J.A."/>
            <person name="Ward N."/>
            <person name="Methe B."/>
            <person name="Brinkac L.M."/>
            <person name="Daugherty S.C."/>
            <person name="Deboy R.T."/>
            <person name="Dodson R.J."/>
            <person name="Durkin A.S."/>
            <person name="Madupu R."/>
            <person name="Nelson W.C."/>
            <person name="Sullivan S.A."/>
            <person name="Fouts D."/>
            <person name="Haft D.H."/>
            <person name="Selengut J."/>
            <person name="Peterson J.D."/>
            <person name="Davidsen T.M."/>
            <person name="Zafar N."/>
            <person name="Zhou L."/>
            <person name="Radune D."/>
            <person name="Dimitrov G."/>
            <person name="Hance M."/>
            <person name="Tran K."/>
            <person name="Khouri H."/>
            <person name="Gill J."/>
            <person name="Utterback T.R."/>
            <person name="Feldblyum T.V."/>
            <person name="Wall J.D."/>
            <person name="Voordouw G."/>
            <person name="Fraser C.M."/>
        </authorList>
    </citation>
    <scope>NUCLEOTIDE SEQUENCE [LARGE SCALE GENOMIC DNA]</scope>
    <source>
        <strain evidence="13">ATCC 29579 / DSM 644 / NCIMB 8303 / VKM B-1760 / Hildenborough</strain>
    </source>
</reference>
<evidence type="ECO:0000256" key="5">
    <source>
        <dbReference type="ARBA" id="ARBA00023136"/>
    </source>
</evidence>
<dbReference type="NCBIfam" id="TIGR01730">
    <property type="entry name" value="RND_mfp"/>
    <property type="match status" value="1"/>
</dbReference>
<evidence type="ECO:0000259" key="8">
    <source>
        <dbReference type="Pfam" id="PF25876"/>
    </source>
</evidence>
<dbReference type="PANTHER" id="PTHR30469:SF36">
    <property type="entry name" value="BLL3903 PROTEIN"/>
    <property type="match status" value="1"/>
</dbReference>
<dbReference type="Gene3D" id="2.40.420.20">
    <property type="match status" value="1"/>
</dbReference>
<dbReference type="OrthoDB" id="9772050at2"/>
<dbReference type="PATRIC" id="fig|882.5.peg.415"/>
<dbReference type="PANTHER" id="PTHR30469">
    <property type="entry name" value="MULTIDRUG RESISTANCE PROTEIN MDTA"/>
    <property type="match status" value="1"/>
</dbReference>
<feature type="coiled-coil region" evidence="6">
    <location>
        <begin position="145"/>
        <end position="210"/>
    </location>
</feature>
<dbReference type="PaxDb" id="882-DVU_0437"/>
<evidence type="ECO:0000313" key="13">
    <source>
        <dbReference type="Proteomes" id="UP000002194"/>
    </source>
</evidence>
<keyword evidence="4" id="KW-0997">Cell inner membrane</keyword>
<organism evidence="12 13">
    <name type="scientific">Nitratidesulfovibrio vulgaris (strain ATCC 29579 / DSM 644 / CCUG 34227 / NCIMB 8303 / VKM B-1760 / Hildenborough)</name>
    <name type="common">Desulfovibrio vulgaris</name>
    <dbReference type="NCBI Taxonomy" id="882"/>
    <lineage>
        <taxon>Bacteria</taxon>
        <taxon>Pseudomonadati</taxon>
        <taxon>Thermodesulfobacteriota</taxon>
        <taxon>Desulfovibrionia</taxon>
        <taxon>Desulfovibrionales</taxon>
        <taxon>Desulfovibrionaceae</taxon>
        <taxon>Nitratidesulfovibrio</taxon>
    </lineage>
</organism>
<dbReference type="SMR" id="Q72EY1"/>
<evidence type="ECO:0000259" key="10">
    <source>
        <dbReference type="Pfam" id="PF25944"/>
    </source>
</evidence>
<dbReference type="eggNOG" id="COG0845">
    <property type="taxonomic scope" value="Bacteria"/>
</dbReference>
<comment type="subcellular location">
    <subcellularLocation>
        <location evidence="1">Cell membrane</location>
    </subcellularLocation>
</comment>
<dbReference type="PhylomeDB" id="Q72EY1"/>
<dbReference type="AlphaFoldDB" id="Q72EY1"/>
<dbReference type="InterPro" id="IPR058637">
    <property type="entry name" value="YknX-like_C"/>
</dbReference>
<dbReference type="STRING" id="882.DVU_0437"/>
<keyword evidence="13" id="KW-1185">Reference proteome</keyword>
<dbReference type="GO" id="GO:0015562">
    <property type="term" value="F:efflux transmembrane transporter activity"/>
    <property type="evidence" value="ECO:0007669"/>
    <property type="project" value="TreeGrafter"/>
</dbReference>
<keyword evidence="3" id="KW-1003">Cell membrane</keyword>
<feature type="compositionally biased region" description="Low complexity" evidence="7">
    <location>
        <begin position="464"/>
        <end position="479"/>
    </location>
</feature>
<dbReference type="Pfam" id="PF25944">
    <property type="entry name" value="Beta-barrel_RND"/>
    <property type="match status" value="1"/>
</dbReference>
<name>Q72EY1_NITV2</name>
<dbReference type="SUPFAM" id="SSF111369">
    <property type="entry name" value="HlyD-like secretion proteins"/>
    <property type="match status" value="1"/>
</dbReference>
<keyword evidence="5" id="KW-0472">Membrane</keyword>
<feature type="domain" description="YknX-like C-terminal permuted SH3-like" evidence="11">
    <location>
        <begin position="337"/>
        <end position="403"/>
    </location>
</feature>
<dbReference type="InterPro" id="IPR058626">
    <property type="entry name" value="MdtA-like_b-barrel"/>
</dbReference>
<evidence type="ECO:0000259" key="11">
    <source>
        <dbReference type="Pfam" id="PF25989"/>
    </source>
</evidence>
<feature type="region of interest" description="Disordered" evidence="7">
    <location>
        <begin position="411"/>
        <end position="486"/>
    </location>
</feature>
<keyword evidence="6" id="KW-0175">Coiled coil</keyword>
<evidence type="ECO:0000313" key="12">
    <source>
        <dbReference type="EMBL" id="AAS94920.1"/>
    </source>
</evidence>
<dbReference type="Pfam" id="PF25876">
    <property type="entry name" value="HH_MFP_RND"/>
    <property type="match status" value="1"/>
</dbReference>
<dbReference type="Proteomes" id="UP000002194">
    <property type="component" value="Chromosome"/>
</dbReference>
<accession>Q72EY1</accession>
<evidence type="ECO:0000259" key="9">
    <source>
        <dbReference type="Pfam" id="PF25917"/>
    </source>
</evidence>
<evidence type="ECO:0000256" key="6">
    <source>
        <dbReference type="SAM" id="Coils"/>
    </source>
</evidence>
<dbReference type="Pfam" id="PF25989">
    <property type="entry name" value="YknX_C"/>
    <property type="match status" value="1"/>
</dbReference>
<protein>
    <submittedName>
        <fullName evidence="12">Efflux transporter, RND family, MFP subunit</fullName>
    </submittedName>
</protein>
<comment type="similarity">
    <text evidence="2">Belongs to the membrane fusion protein (MFP) (TC 8.A.1) family.</text>
</comment>
<evidence type="ECO:0000256" key="2">
    <source>
        <dbReference type="ARBA" id="ARBA00009477"/>
    </source>
</evidence>
<dbReference type="HOGENOM" id="CLU_018816_2_0_7"/>
<dbReference type="EnsemblBacteria" id="AAS94920">
    <property type="protein sequence ID" value="AAS94920"/>
    <property type="gene ID" value="DVU_0437"/>
</dbReference>
<evidence type="ECO:0000256" key="3">
    <source>
        <dbReference type="ARBA" id="ARBA00022475"/>
    </source>
</evidence>
<feature type="domain" description="Multidrug resistance protein MdtA-like barrel-sandwich hybrid" evidence="9">
    <location>
        <begin position="105"/>
        <end position="245"/>
    </location>
</feature>
<dbReference type="InterPro" id="IPR058624">
    <property type="entry name" value="MdtA-like_HH"/>
</dbReference>
<sequence>MNGLSCCFRAAEGFRTVQTATNGTTMNDHSAMRAVSSFSTMASVRRVACTLLACCLVVAGACSRDEGKAKGARAKGPAPVTAAVAARQDIPVRLKAVGNVEASATVQVRSRITGELTGIHFREGDDVRKGQKLFTIDPRPMEAALREARARQERTRAQLTKAEDDLRRFASLVEGGFVSREQYEQIRTTAEGLRASLREAEAAVESAALQRDYCIITAPADARAGAVGAHIGNMIKANADDWLVTLDTVEPVYVSFSIPEVHLPAVLALRQSGTGRVLARPDGGDEVEGRLDFVDNSVDTATGTIRLRATFDNRTRSLWPGRFVDVRLTLATHKDAVVVPSRAVQAGVDGPYAYVVADGRAELRNLAVGVQADTMTEVLQGIAPGEKVVVEGLMRLTPGAEVVIRAADAGRNATASPADTTATPGGPSGDTPPGGASKSAGAAAEKGAADTATDSKQAGGNAAQTSVPTQGPTQGPTGTKAAEARQ</sequence>
<evidence type="ECO:0000256" key="4">
    <source>
        <dbReference type="ARBA" id="ARBA00022519"/>
    </source>
</evidence>
<dbReference type="InterPro" id="IPR058625">
    <property type="entry name" value="MdtA-like_BSH"/>
</dbReference>
<feature type="compositionally biased region" description="Low complexity" evidence="7">
    <location>
        <begin position="413"/>
        <end position="454"/>
    </location>
</feature>
<dbReference type="GO" id="GO:1990281">
    <property type="term" value="C:efflux pump complex"/>
    <property type="evidence" value="ECO:0007669"/>
    <property type="project" value="TreeGrafter"/>
</dbReference>
<dbReference type="Gene3D" id="2.40.50.100">
    <property type="match status" value="1"/>
</dbReference>
<dbReference type="KEGG" id="dvu:DVU_0437"/>
<feature type="domain" description="Multidrug resistance protein MdtA-like alpha-helical hairpin" evidence="8">
    <location>
        <begin position="145"/>
        <end position="213"/>
    </location>
</feature>
<dbReference type="EMBL" id="AE017285">
    <property type="protein sequence ID" value="AAS94920.1"/>
    <property type="molecule type" value="Genomic_DNA"/>
</dbReference>
<proteinExistence type="inferred from homology"/>
<dbReference type="Gene3D" id="1.10.287.470">
    <property type="entry name" value="Helix hairpin bin"/>
    <property type="match status" value="1"/>
</dbReference>